<evidence type="ECO:0000313" key="3">
    <source>
        <dbReference type="Proteomes" id="UP001633002"/>
    </source>
</evidence>
<feature type="region of interest" description="Disordered" evidence="1">
    <location>
        <begin position="42"/>
        <end position="77"/>
    </location>
</feature>
<accession>A0ABD3H858</accession>
<keyword evidence="3" id="KW-1185">Reference proteome</keyword>
<dbReference type="AlphaFoldDB" id="A0ABD3H858"/>
<reference evidence="2 3" key="1">
    <citation type="submission" date="2024-09" db="EMBL/GenBank/DDBJ databases">
        <title>Chromosome-scale assembly of Riccia sorocarpa.</title>
        <authorList>
            <person name="Paukszto L."/>
        </authorList>
    </citation>
    <scope>NUCLEOTIDE SEQUENCE [LARGE SCALE GENOMIC DNA]</scope>
    <source>
        <strain evidence="2">LP-2024</strain>
        <tissue evidence="2">Aerial parts of the thallus</tissue>
    </source>
</reference>
<protein>
    <submittedName>
        <fullName evidence="2">Uncharacterized protein</fullName>
    </submittedName>
</protein>
<sequence>MENPRAIVLWDPSQATPSSVMFDIERNDLGADCCKLNLPIRFPDLPKRKENSPPHSSPSNAPPQPEPSPSLRLRAAEGRPQRWALIPLLGPPRFPTSHDPTFFGPSDIPPASVITEIVDDDTPIQRTGSLRM</sequence>
<dbReference type="EMBL" id="JBJQOH010000005">
    <property type="protein sequence ID" value="KAL3686465.1"/>
    <property type="molecule type" value="Genomic_DNA"/>
</dbReference>
<evidence type="ECO:0000256" key="1">
    <source>
        <dbReference type="SAM" id="MobiDB-lite"/>
    </source>
</evidence>
<name>A0ABD3H858_9MARC</name>
<dbReference type="Proteomes" id="UP001633002">
    <property type="component" value="Unassembled WGS sequence"/>
</dbReference>
<organism evidence="2 3">
    <name type="scientific">Riccia sorocarpa</name>
    <dbReference type="NCBI Taxonomy" id="122646"/>
    <lineage>
        <taxon>Eukaryota</taxon>
        <taxon>Viridiplantae</taxon>
        <taxon>Streptophyta</taxon>
        <taxon>Embryophyta</taxon>
        <taxon>Marchantiophyta</taxon>
        <taxon>Marchantiopsida</taxon>
        <taxon>Marchantiidae</taxon>
        <taxon>Marchantiales</taxon>
        <taxon>Ricciaceae</taxon>
        <taxon>Riccia</taxon>
    </lineage>
</organism>
<gene>
    <name evidence="2" type="ORF">R1sor_009039</name>
</gene>
<proteinExistence type="predicted"/>
<comment type="caution">
    <text evidence="2">The sequence shown here is derived from an EMBL/GenBank/DDBJ whole genome shotgun (WGS) entry which is preliminary data.</text>
</comment>
<evidence type="ECO:0000313" key="2">
    <source>
        <dbReference type="EMBL" id="KAL3686465.1"/>
    </source>
</evidence>